<sequence>MRLLDEQYIETPFYGIDKMTEWLRRQGHYVNHKRVRRLMRQMGLEAVYPRRKRGLSMPDKEHKIYPYLLKGVQIERADQVWSADITYIRMYRGWLYLVAVMDWFSRYALSWEVSVTLEADFCVLALEQALSFGRPEIFNT</sequence>
<evidence type="ECO:0000259" key="1">
    <source>
        <dbReference type="PROSITE" id="PS50994"/>
    </source>
</evidence>
<dbReference type="EMBL" id="BARU01011391">
    <property type="protein sequence ID" value="GAH44457.1"/>
    <property type="molecule type" value="Genomic_DNA"/>
</dbReference>
<dbReference type="PANTHER" id="PTHR46889">
    <property type="entry name" value="TRANSPOSASE INSF FOR INSERTION SEQUENCE IS3B-RELATED"/>
    <property type="match status" value="1"/>
</dbReference>
<dbReference type="PANTHER" id="PTHR46889:SF4">
    <property type="entry name" value="TRANSPOSASE INSO FOR INSERTION SEQUENCE ELEMENT IS911B-RELATED"/>
    <property type="match status" value="1"/>
</dbReference>
<dbReference type="InterPro" id="IPR001584">
    <property type="entry name" value="Integrase_cat-core"/>
</dbReference>
<protein>
    <recommendedName>
        <fullName evidence="1">Integrase catalytic domain-containing protein</fullName>
    </recommendedName>
</protein>
<reference evidence="2" key="1">
    <citation type="journal article" date="2014" name="Front. Microbiol.">
        <title>High frequency of phylogenetically diverse reductive dehalogenase-homologous genes in deep subseafloor sedimentary metagenomes.</title>
        <authorList>
            <person name="Kawai M."/>
            <person name="Futagami T."/>
            <person name="Toyoda A."/>
            <person name="Takaki Y."/>
            <person name="Nishi S."/>
            <person name="Hori S."/>
            <person name="Arai W."/>
            <person name="Tsubouchi T."/>
            <person name="Morono Y."/>
            <person name="Uchiyama I."/>
            <person name="Ito T."/>
            <person name="Fujiyama A."/>
            <person name="Inagaki F."/>
            <person name="Takami H."/>
        </authorList>
    </citation>
    <scope>NUCLEOTIDE SEQUENCE</scope>
    <source>
        <strain evidence="2">Expedition CK06-06</strain>
    </source>
</reference>
<feature type="non-terminal residue" evidence="2">
    <location>
        <position position="140"/>
    </location>
</feature>
<accession>X1FHP6</accession>
<proteinExistence type="predicted"/>
<dbReference type="PROSITE" id="PS50994">
    <property type="entry name" value="INTEGRASE"/>
    <property type="match status" value="1"/>
</dbReference>
<dbReference type="GO" id="GO:0015074">
    <property type="term" value="P:DNA integration"/>
    <property type="evidence" value="ECO:0007669"/>
    <property type="project" value="InterPro"/>
</dbReference>
<dbReference type="InterPro" id="IPR036397">
    <property type="entry name" value="RNaseH_sf"/>
</dbReference>
<dbReference type="InterPro" id="IPR050900">
    <property type="entry name" value="Transposase_IS3/IS150/IS904"/>
</dbReference>
<dbReference type="InterPro" id="IPR012337">
    <property type="entry name" value="RNaseH-like_sf"/>
</dbReference>
<name>X1FHP6_9ZZZZ</name>
<dbReference type="GO" id="GO:0003676">
    <property type="term" value="F:nucleic acid binding"/>
    <property type="evidence" value="ECO:0007669"/>
    <property type="project" value="InterPro"/>
</dbReference>
<dbReference type="Pfam" id="PF00665">
    <property type="entry name" value="rve"/>
    <property type="match status" value="1"/>
</dbReference>
<gene>
    <name evidence="2" type="ORF">S03H2_21409</name>
</gene>
<dbReference type="Pfam" id="PF13276">
    <property type="entry name" value="HTH_21"/>
    <property type="match status" value="1"/>
</dbReference>
<dbReference type="Gene3D" id="3.30.420.10">
    <property type="entry name" value="Ribonuclease H-like superfamily/Ribonuclease H"/>
    <property type="match status" value="1"/>
</dbReference>
<organism evidence="2">
    <name type="scientific">marine sediment metagenome</name>
    <dbReference type="NCBI Taxonomy" id="412755"/>
    <lineage>
        <taxon>unclassified sequences</taxon>
        <taxon>metagenomes</taxon>
        <taxon>ecological metagenomes</taxon>
    </lineage>
</organism>
<dbReference type="SUPFAM" id="SSF53098">
    <property type="entry name" value="Ribonuclease H-like"/>
    <property type="match status" value="1"/>
</dbReference>
<feature type="domain" description="Integrase catalytic" evidence="1">
    <location>
        <begin position="62"/>
        <end position="140"/>
    </location>
</feature>
<dbReference type="InterPro" id="IPR025948">
    <property type="entry name" value="HTH-like_dom"/>
</dbReference>
<evidence type="ECO:0000313" key="2">
    <source>
        <dbReference type="EMBL" id="GAH44457.1"/>
    </source>
</evidence>
<comment type="caution">
    <text evidence="2">The sequence shown here is derived from an EMBL/GenBank/DDBJ whole genome shotgun (WGS) entry which is preliminary data.</text>
</comment>
<dbReference type="AlphaFoldDB" id="X1FHP6"/>